<comment type="caution">
    <text evidence="1">The sequence shown here is derived from an EMBL/GenBank/DDBJ whole genome shotgun (WGS) entry which is preliminary data.</text>
</comment>
<dbReference type="EMBL" id="DSRU01000225">
    <property type="protein sequence ID" value="HFM99090.1"/>
    <property type="molecule type" value="Genomic_DNA"/>
</dbReference>
<dbReference type="AlphaFoldDB" id="A0A7C3KFH7"/>
<protein>
    <submittedName>
        <fullName evidence="1">Uncharacterized protein</fullName>
    </submittedName>
</protein>
<accession>A0A7C3KFH7</accession>
<proteinExistence type="predicted"/>
<reference evidence="1" key="1">
    <citation type="journal article" date="2020" name="mSystems">
        <title>Genome- and Community-Level Interaction Insights into Carbon Utilization and Element Cycling Functions of Hydrothermarchaeota in Hydrothermal Sediment.</title>
        <authorList>
            <person name="Zhou Z."/>
            <person name="Liu Y."/>
            <person name="Xu W."/>
            <person name="Pan J."/>
            <person name="Luo Z.H."/>
            <person name="Li M."/>
        </authorList>
    </citation>
    <scope>NUCLEOTIDE SEQUENCE [LARGE SCALE GENOMIC DNA]</scope>
    <source>
        <strain evidence="1">SpSt-418</strain>
    </source>
</reference>
<gene>
    <name evidence="1" type="ORF">ENR64_15300</name>
</gene>
<sequence>MLRPESYYTELASYQSSATSEKQSARQTRRKQVLDQASEIDALVAALVPDDVSANKRAIVRHLIACWVDEQASQAS</sequence>
<organism evidence="1">
    <name type="scientific">Oscillatoriales cyanobacterium SpSt-418</name>
    <dbReference type="NCBI Taxonomy" id="2282169"/>
    <lineage>
        <taxon>Bacteria</taxon>
        <taxon>Bacillati</taxon>
        <taxon>Cyanobacteriota</taxon>
        <taxon>Cyanophyceae</taxon>
        <taxon>Oscillatoriophycideae</taxon>
        <taxon>Oscillatoriales</taxon>
    </lineage>
</organism>
<name>A0A7C3KFH7_9CYAN</name>
<evidence type="ECO:0000313" key="1">
    <source>
        <dbReference type="EMBL" id="HFM99090.1"/>
    </source>
</evidence>